<name>W3VWG0_MOEAP</name>
<proteinExistence type="predicted"/>
<feature type="domain" description="Alpha/beta hydrolase fold-3" evidence="3">
    <location>
        <begin position="316"/>
        <end position="519"/>
    </location>
</feature>
<organism evidence="4 5">
    <name type="scientific">Moesziomyces aphidis</name>
    <name type="common">Pseudozyma aphidis</name>
    <dbReference type="NCBI Taxonomy" id="84754"/>
    <lineage>
        <taxon>Eukaryota</taxon>
        <taxon>Fungi</taxon>
        <taxon>Dikarya</taxon>
        <taxon>Basidiomycota</taxon>
        <taxon>Ustilaginomycotina</taxon>
        <taxon>Ustilaginomycetes</taxon>
        <taxon>Ustilaginales</taxon>
        <taxon>Ustilaginaceae</taxon>
        <taxon>Moesziomyces</taxon>
    </lineage>
</organism>
<feature type="compositionally biased region" description="Polar residues" evidence="2">
    <location>
        <begin position="32"/>
        <end position="41"/>
    </location>
</feature>
<evidence type="ECO:0000313" key="5">
    <source>
        <dbReference type="Proteomes" id="UP000019462"/>
    </source>
</evidence>
<protein>
    <submittedName>
        <fullName evidence="4">Endoplasmic reticulum protein</fullName>
    </submittedName>
</protein>
<dbReference type="AlphaFoldDB" id="W3VWG0"/>
<dbReference type="InterPro" id="IPR050300">
    <property type="entry name" value="GDXG_lipolytic_enzyme"/>
</dbReference>
<gene>
    <name evidence="4" type="ORF">PaG_00569</name>
</gene>
<evidence type="ECO:0000313" key="4">
    <source>
        <dbReference type="EMBL" id="ETS65111.1"/>
    </source>
</evidence>
<keyword evidence="5" id="KW-1185">Reference proteome</keyword>
<keyword evidence="1" id="KW-0378">Hydrolase</keyword>
<evidence type="ECO:0000256" key="1">
    <source>
        <dbReference type="ARBA" id="ARBA00022801"/>
    </source>
</evidence>
<feature type="region of interest" description="Disordered" evidence="2">
    <location>
        <begin position="1"/>
        <end position="83"/>
    </location>
</feature>
<dbReference type="GO" id="GO:0016787">
    <property type="term" value="F:hydrolase activity"/>
    <property type="evidence" value="ECO:0007669"/>
    <property type="project" value="UniProtKB-KW"/>
</dbReference>
<dbReference type="Gene3D" id="3.40.50.1820">
    <property type="entry name" value="alpha/beta hydrolase"/>
    <property type="match status" value="1"/>
</dbReference>
<dbReference type="PANTHER" id="PTHR48081">
    <property type="entry name" value="AB HYDROLASE SUPERFAMILY PROTEIN C4A8.06C"/>
    <property type="match status" value="1"/>
</dbReference>
<sequence>MHATASGPTLPPSRAEPPRIPKWSSAAALEPTISQSTSQRLQLDAVSRAPRSSNPTTVPPSIESPAQRPFGQARPRKTSLRPVSEEHITMSSSISVSSSASTERKVDPRVLAAIQKASPPRPAVLNPLLRMLVFQVFFLSTSLVKIPWYLLRSIIPRFRLNPNWSFATAAYILVVRRVMRNLIRFGVQPIAPRKGGLRDRNHFLGTLVACLNLSGPGGSVVLAKQSIKALKLDAKHGRADKVWIPPAGPEYLDGILAVKTSPNDKRRITTDAYTGPPLLDPKWLKWSIRALWFTHKPEIVPPQPRATTKPSRPVICYFHGGAGVTFNAGDAHMGMNLAKTFARNAGIDLFSVDYNLAPFAPSPVQLYQAVSAYLYLINELKYSPEQIYIGGDSHGSWMTLQLERYLRSYKHVVFDDPASFKIPGLVLLSPWIAPEDLSFKSREKNVDTDIIALSYEEWGVSAQGLKKLPYPLSDPWSTHSNKSIGELAAMPPCFIANGGGETLLDEGTHFANLMRKAKNLPTSTSSQRIVLSPGELNCKVVHHVYPHEVHDYFTVDTEVANAIKVYKQIGTWIKFTQTLL</sequence>
<accession>W3VWG0</accession>
<comment type="caution">
    <text evidence="4">The sequence shown here is derived from an EMBL/GenBank/DDBJ whole genome shotgun (WGS) entry which is preliminary data.</text>
</comment>
<dbReference type="PANTHER" id="PTHR48081:SF26">
    <property type="entry name" value="ALPHA_BETA HYDROLASE FOLD-3 DOMAIN-CONTAINING PROTEIN"/>
    <property type="match status" value="1"/>
</dbReference>
<dbReference type="Proteomes" id="UP000019462">
    <property type="component" value="Unassembled WGS sequence"/>
</dbReference>
<dbReference type="HOGENOM" id="CLU_555475_0_0_1"/>
<dbReference type="OrthoDB" id="2152029at2759"/>
<dbReference type="InterPro" id="IPR013094">
    <property type="entry name" value="AB_hydrolase_3"/>
</dbReference>
<evidence type="ECO:0000256" key="2">
    <source>
        <dbReference type="SAM" id="MobiDB-lite"/>
    </source>
</evidence>
<dbReference type="InterPro" id="IPR029058">
    <property type="entry name" value="AB_hydrolase_fold"/>
</dbReference>
<reference evidence="4 5" key="1">
    <citation type="journal article" date="2014" name="Genome Announc.">
        <title>Genome sequence of the basidiomycetous fungus Pseudozyma aphidis DSM70725, an efficient producer of biosurfactant mannosylerythritol lipids.</title>
        <authorList>
            <person name="Lorenz S."/>
            <person name="Guenther M."/>
            <person name="Grumaz C."/>
            <person name="Rupp S."/>
            <person name="Zibek S."/>
            <person name="Sohn K."/>
        </authorList>
    </citation>
    <scope>NUCLEOTIDE SEQUENCE [LARGE SCALE GENOMIC DNA]</scope>
    <source>
        <strain evidence="5">ATCC 32657 / CBS 517.83 / DSM 70725 / JCM 10318 / NBRC 10182 / NRRL Y-7954 / St-0401</strain>
    </source>
</reference>
<evidence type="ECO:0000259" key="3">
    <source>
        <dbReference type="Pfam" id="PF07859"/>
    </source>
</evidence>
<dbReference type="EMBL" id="AWNI01000003">
    <property type="protein sequence ID" value="ETS65111.1"/>
    <property type="molecule type" value="Genomic_DNA"/>
</dbReference>
<feature type="compositionally biased region" description="Pro residues" evidence="2">
    <location>
        <begin position="9"/>
        <end position="20"/>
    </location>
</feature>
<dbReference type="Pfam" id="PF07859">
    <property type="entry name" value="Abhydrolase_3"/>
    <property type="match status" value="1"/>
</dbReference>
<dbReference type="SUPFAM" id="SSF53474">
    <property type="entry name" value="alpha/beta-Hydrolases"/>
    <property type="match status" value="1"/>
</dbReference>